<dbReference type="Pfam" id="PF07963">
    <property type="entry name" value="N_methyl"/>
    <property type="match status" value="1"/>
</dbReference>
<dbReference type="GO" id="GO:0015627">
    <property type="term" value="C:type II protein secretion system complex"/>
    <property type="evidence" value="ECO:0007669"/>
    <property type="project" value="InterPro"/>
</dbReference>
<evidence type="ECO:0000259" key="12">
    <source>
        <dbReference type="Pfam" id="PF12019"/>
    </source>
</evidence>
<evidence type="ECO:0000313" key="13">
    <source>
        <dbReference type="EMBL" id="XDT73892.1"/>
    </source>
</evidence>
<dbReference type="EMBL" id="CP154858">
    <property type="protein sequence ID" value="XDT73892.1"/>
    <property type="molecule type" value="Genomic_DNA"/>
</dbReference>
<keyword evidence="8 11" id="KW-0472">Membrane</keyword>
<reference evidence="13" key="1">
    <citation type="submission" date="2024-05" db="EMBL/GenBank/DDBJ databases">
        <title>Genome sequencing of novel strain.</title>
        <authorList>
            <person name="Ganbat D."/>
            <person name="Ganbat S."/>
            <person name="Lee S.-J."/>
        </authorList>
    </citation>
    <scope>NUCLEOTIDE SEQUENCE</scope>
    <source>
        <strain evidence="13">SMD15-11</strain>
    </source>
</reference>
<dbReference type="InterPro" id="IPR045584">
    <property type="entry name" value="Pilin-like"/>
</dbReference>
<evidence type="ECO:0000256" key="4">
    <source>
        <dbReference type="ARBA" id="ARBA00022481"/>
    </source>
</evidence>
<feature type="transmembrane region" description="Helical" evidence="11">
    <location>
        <begin position="7"/>
        <end position="31"/>
    </location>
</feature>
<protein>
    <recommendedName>
        <fullName evidence="2">Type II secretion system protein H</fullName>
    </recommendedName>
    <alternativeName>
        <fullName evidence="10">General secretion pathway protein H</fullName>
    </alternativeName>
</protein>
<dbReference type="GO" id="GO:0015628">
    <property type="term" value="P:protein secretion by the type II secretion system"/>
    <property type="evidence" value="ECO:0007669"/>
    <property type="project" value="InterPro"/>
</dbReference>
<comment type="subcellular location">
    <subcellularLocation>
        <location evidence="1">Cell inner membrane</location>
        <topology evidence="1">Single-pass membrane protein</topology>
    </subcellularLocation>
</comment>
<feature type="domain" description="General secretion pathway GspH" evidence="12">
    <location>
        <begin position="47"/>
        <end position="166"/>
    </location>
</feature>
<dbReference type="InterPro" id="IPR012902">
    <property type="entry name" value="N_methyl_site"/>
</dbReference>
<evidence type="ECO:0000256" key="11">
    <source>
        <dbReference type="SAM" id="Phobius"/>
    </source>
</evidence>
<evidence type="ECO:0000256" key="2">
    <source>
        <dbReference type="ARBA" id="ARBA00021549"/>
    </source>
</evidence>
<gene>
    <name evidence="13" type="ORF">AAIA72_07950</name>
</gene>
<evidence type="ECO:0000256" key="7">
    <source>
        <dbReference type="ARBA" id="ARBA00022989"/>
    </source>
</evidence>
<dbReference type="NCBIfam" id="TIGR02532">
    <property type="entry name" value="IV_pilin_GFxxxE"/>
    <property type="match status" value="1"/>
</dbReference>
<keyword evidence="4" id="KW-0488">Methylation</keyword>
<dbReference type="SUPFAM" id="SSF54523">
    <property type="entry name" value="Pili subunits"/>
    <property type="match status" value="1"/>
</dbReference>
<dbReference type="AlphaFoldDB" id="A0AB39V164"/>
<dbReference type="RefSeq" id="WP_369602870.1">
    <property type="nucleotide sequence ID" value="NZ_CP154858.1"/>
</dbReference>
<keyword evidence="6 11" id="KW-0812">Transmembrane</keyword>
<dbReference type="Gene3D" id="3.55.40.10">
    <property type="entry name" value="minor pseudopilin epsh domain"/>
    <property type="match status" value="1"/>
</dbReference>
<dbReference type="Pfam" id="PF12019">
    <property type="entry name" value="GspH"/>
    <property type="match status" value="1"/>
</dbReference>
<evidence type="ECO:0000256" key="10">
    <source>
        <dbReference type="ARBA" id="ARBA00030775"/>
    </source>
</evidence>
<accession>A0AB39V164</accession>
<evidence type="ECO:0000256" key="9">
    <source>
        <dbReference type="ARBA" id="ARBA00025772"/>
    </source>
</evidence>
<evidence type="ECO:0000256" key="1">
    <source>
        <dbReference type="ARBA" id="ARBA00004377"/>
    </source>
</evidence>
<dbReference type="GO" id="GO:0005886">
    <property type="term" value="C:plasma membrane"/>
    <property type="evidence" value="ECO:0007669"/>
    <property type="project" value="UniProtKB-SubCell"/>
</dbReference>
<organism evidence="13">
    <name type="scientific">Thermohahella caldifontis</name>
    <dbReference type="NCBI Taxonomy" id="3142973"/>
    <lineage>
        <taxon>Bacteria</taxon>
        <taxon>Pseudomonadati</taxon>
        <taxon>Pseudomonadota</taxon>
        <taxon>Gammaproteobacteria</taxon>
        <taxon>Oceanospirillales</taxon>
        <taxon>Hahellaceae</taxon>
        <taxon>Thermohahella</taxon>
    </lineage>
</organism>
<evidence type="ECO:0000256" key="6">
    <source>
        <dbReference type="ARBA" id="ARBA00022692"/>
    </source>
</evidence>
<proteinExistence type="inferred from homology"/>
<keyword evidence="3" id="KW-1003">Cell membrane</keyword>
<evidence type="ECO:0000256" key="3">
    <source>
        <dbReference type="ARBA" id="ARBA00022475"/>
    </source>
</evidence>
<evidence type="ECO:0000256" key="5">
    <source>
        <dbReference type="ARBA" id="ARBA00022519"/>
    </source>
</evidence>
<keyword evidence="5" id="KW-0997">Cell inner membrane</keyword>
<name>A0AB39V164_9GAMM</name>
<comment type="similarity">
    <text evidence="9">Belongs to the GSP H family.</text>
</comment>
<evidence type="ECO:0000256" key="8">
    <source>
        <dbReference type="ARBA" id="ARBA00023136"/>
    </source>
</evidence>
<dbReference type="KEGG" id="tcd:AAIA72_07950"/>
<keyword evidence="7 11" id="KW-1133">Transmembrane helix</keyword>
<dbReference type="InterPro" id="IPR022346">
    <property type="entry name" value="T2SS_GspH"/>
</dbReference>
<sequence>MRTRPNGFTLVELMVTLAVLAILVGFAVPAYNTFTRNQRLDAARDVLLNGLLQARAEAVSRNKAVSLCASADGGSCLATADFASGWIVYEDGKTDDTTQPGTLIRREGGRRQVSIRVRPADSTATPRTFFRYTPTGVSTYGGTPLTRHVISICDPDNQVAPRALIIETTTGQVRTGGAGDADCS</sequence>